<accession>A0A9N8D6S6</accession>
<sequence length="595" mass="67959">MASNLRRSPSGGAHGNSAQEYRRGMQEELDGFQKLYMSQHCDQGGLEYAVMNQMNDIMWETGAIIKAIPSYKSGKNPNYYEEYFSCLAQSDCTNTTECRDLVSKEYQGRRWSYFQHLSAYQNGITRKDNQRLDKVELWRRFHLREPPPPVLCTWYFDPQRKVGDIQTVLPTTWRYIDGASDFLCPSFSNCANQQQTFEFGSVHVAVGFVDLGLLIDSTFRSDMSTAPMLFRGFDANSFVVARTMVFWEMMQSPKVEPRWVVQVWYSTVWSKRATNEFLAAARRVVANECADEERHPATVRVLLHHWSNSKGVGLKKIVRRRGPLRNESSDALYFAAKDDRVEMLRYHLTGSFGLQGDAPCSGSILMFDNPLKIVKSERHSVFETLSLKDVVCSEEWNGSFFQTAEKVKEARVRTLMEHAQAGRVKVKLSVSLLDPDLTSPAIAEIRELNPKSISWSNILDYMTPSEFHKVAKACSETAIHSGYSMNWTRDVFGAHLIDYPTTSMEIIRDAERKSELEVKKLCKGRGRIFSVPFQHNPLNTTISLLASRCHSYWAAHFFRSSGFELLEVRTLESTGNPLSRINSTVVCRWAYNIAA</sequence>
<dbReference type="EMBL" id="CAICTM010000019">
    <property type="protein sequence ID" value="CAB9497422.1"/>
    <property type="molecule type" value="Genomic_DNA"/>
</dbReference>
<name>A0A9N8D6S6_9STRA</name>
<dbReference type="Proteomes" id="UP001153069">
    <property type="component" value="Unassembled WGS sequence"/>
</dbReference>
<protein>
    <submittedName>
        <fullName evidence="1">Uncharacterized protein</fullName>
    </submittedName>
</protein>
<reference evidence="1" key="1">
    <citation type="submission" date="2020-06" db="EMBL/GenBank/DDBJ databases">
        <authorList>
            <consortium name="Plant Systems Biology data submission"/>
        </authorList>
    </citation>
    <scope>NUCLEOTIDE SEQUENCE</scope>
    <source>
        <strain evidence="1">D6</strain>
    </source>
</reference>
<keyword evidence="2" id="KW-1185">Reference proteome</keyword>
<evidence type="ECO:0000313" key="1">
    <source>
        <dbReference type="EMBL" id="CAB9497422.1"/>
    </source>
</evidence>
<comment type="caution">
    <text evidence="1">The sequence shown here is derived from an EMBL/GenBank/DDBJ whole genome shotgun (WGS) entry which is preliminary data.</text>
</comment>
<dbReference type="OrthoDB" id="97095at2759"/>
<evidence type="ECO:0000313" key="2">
    <source>
        <dbReference type="Proteomes" id="UP001153069"/>
    </source>
</evidence>
<dbReference type="AlphaFoldDB" id="A0A9N8D6S6"/>
<gene>
    <name evidence="1" type="ORF">SEMRO_19_G013710.1</name>
</gene>
<proteinExistence type="predicted"/>
<organism evidence="1 2">
    <name type="scientific">Seminavis robusta</name>
    <dbReference type="NCBI Taxonomy" id="568900"/>
    <lineage>
        <taxon>Eukaryota</taxon>
        <taxon>Sar</taxon>
        <taxon>Stramenopiles</taxon>
        <taxon>Ochrophyta</taxon>
        <taxon>Bacillariophyta</taxon>
        <taxon>Bacillariophyceae</taxon>
        <taxon>Bacillariophycidae</taxon>
        <taxon>Naviculales</taxon>
        <taxon>Naviculaceae</taxon>
        <taxon>Seminavis</taxon>
    </lineage>
</organism>